<organism evidence="7 8">
    <name type="scientific">Apostasia shenzhenica</name>
    <dbReference type="NCBI Taxonomy" id="1088818"/>
    <lineage>
        <taxon>Eukaryota</taxon>
        <taxon>Viridiplantae</taxon>
        <taxon>Streptophyta</taxon>
        <taxon>Embryophyta</taxon>
        <taxon>Tracheophyta</taxon>
        <taxon>Spermatophyta</taxon>
        <taxon>Magnoliopsida</taxon>
        <taxon>Liliopsida</taxon>
        <taxon>Asparagales</taxon>
        <taxon>Orchidaceae</taxon>
        <taxon>Apostasioideae</taxon>
        <taxon>Apostasia</taxon>
    </lineage>
</organism>
<feature type="compositionally biased region" description="Basic and acidic residues" evidence="5">
    <location>
        <begin position="43"/>
        <end position="52"/>
    </location>
</feature>
<evidence type="ECO:0000313" key="7">
    <source>
        <dbReference type="EMBL" id="PKA64455.1"/>
    </source>
</evidence>
<dbReference type="SUPFAM" id="SSF46689">
    <property type="entry name" value="Homeodomain-like"/>
    <property type="match status" value="1"/>
</dbReference>
<keyword evidence="8" id="KW-1185">Reference proteome</keyword>
<dbReference type="EMBL" id="KZ451903">
    <property type="protein sequence ID" value="PKA64455.1"/>
    <property type="molecule type" value="Genomic_DNA"/>
</dbReference>
<keyword evidence="4" id="KW-0539">Nucleus</keyword>
<dbReference type="InterPro" id="IPR017930">
    <property type="entry name" value="Myb_dom"/>
</dbReference>
<dbReference type="AlphaFoldDB" id="A0A2I0B9H2"/>
<protein>
    <submittedName>
        <fullName evidence="7">Myb family transcription factor</fullName>
    </submittedName>
</protein>
<dbReference type="STRING" id="1088818.A0A2I0B9H2"/>
<reference evidence="7 8" key="1">
    <citation type="journal article" date="2017" name="Nature">
        <title>The Apostasia genome and the evolution of orchids.</title>
        <authorList>
            <person name="Zhang G.Q."/>
            <person name="Liu K.W."/>
            <person name="Li Z."/>
            <person name="Lohaus R."/>
            <person name="Hsiao Y.Y."/>
            <person name="Niu S.C."/>
            <person name="Wang J.Y."/>
            <person name="Lin Y.C."/>
            <person name="Xu Q."/>
            <person name="Chen L.J."/>
            <person name="Yoshida K."/>
            <person name="Fujiwara S."/>
            <person name="Wang Z.W."/>
            <person name="Zhang Y.Q."/>
            <person name="Mitsuda N."/>
            <person name="Wang M."/>
            <person name="Liu G.H."/>
            <person name="Pecoraro L."/>
            <person name="Huang H.X."/>
            <person name="Xiao X.J."/>
            <person name="Lin M."/>
            <person name="Wu X.Y."/>
            <person name="Wu W.L."/>
            <person name="Chen Y.Y."/>
            <person name="Chang S.B."/>
            <person name="Sakamoto S."/>
            <person name="Ohme-Takagi M."/>
            <person name="Yagi M."/>
            <person name="Zeng S.J."/>
            <person name="Shen C.Y."/>
            <person name="Yeh C.M."/>
            <person name="Luo Y.B."/>
            <person name="Tsai W.C."/>
            <person name="Van de Peer Y."/>
            <person name="Liu Z.J."/>
        </authorList>
    </citation>
    <scope>NUCLEOTIDE SEQUENCE [LARGE SCALE GENOMIC DNA]</scope>
    <source>
        <strain evidence="8">cv. Shenzhen</strain>
        <tissue evidence="7">Stem</tissue>
    </source>
</reference>
<dbReference type="InterPro" id="IPR046955">
    <property type="entry name" value="PHR1-like"/>
</dbReference>
<dbReference type="InterPro" id="IPR001005">
    <property type="entry name" value="SANT/Myb"/>
</dbReference>
<evidence type="ECO:0000259" key="6">
    <source>
        <dbReference type="PROSITE" id="PS51294"/>
    </source>
</evidence>
<name>A0A2I0B9H2_9ASPA</name>
<keyword evidence="1" id="KW-0805">Transcription regulation</keyword>
<evidence type="ECO:0000313" key="8">
    <source>
        <dbReference type="Proteomes" id="UP000236161"/>
    </source>
</evidence>
<dbReference type="PANTHER" id="PTHR31314:SF128">
    <property type="entry name" value="OS11G0106100 PROTEIN"/>
    <property type="match status" value="1"/>
</dbReference>
<dbReference type="InterPro" id="IPR009057">
    <property type="entry name" value="Homeodomain-like_sf"/>
</dbReference>
<feature type="domain" description="HTH myb-type" evidence="6">
    <location>
        <begin position="88"/>
        <end position="148"/>
    </location>
</feature>
<dbReference type="PANTHER" id="PTHR31314">
    <property type="entry name" value="MYB FAMILY TRANSCRIPTION FACTOR PHL7-LIKE"/>
    <property type="match status" value="1"/>
</dbReference>
<dbReference type="Gene3D" id="1.10.10.60">
    <property type="entry name" value="Homeodomain-like"/>
    <property type="match status" value="1"/>
</dbReference>
<evidence type="ECO:0000256" key="5">
    <source>
        <dbReference type="SAM" id="MobiDB-lite"/>
    </source>
</evidence>
<dbReference type="InterPro" id="IPR006447">
    <property type="entry name" value="Myb_dom_plants"/>
</dbReference>
<dbReference type="GO" id="GO:0003700">
    <property type="term" value="F:DNA-binding transcription factor activity"/>
    <property type="evidence" value="ECO:0007669"/>
    <property type="project" value="InterPro"/>
</dbReference>
<keyword evidence="3" id="KW-0804">Transcription</keyword>
<accession>A0A2I0B9H2</accession>
<evidence type="ECO:0000256" key="1">
    <source>
        <dbReference type="ARBA" id="ARBA00023015"/>
    </source>
</evidence>
<proteinExistence type="predicted"/>
<keyword evidence="2" id="KW-0238">DNA-binding</keyword>
<dbReference type="GO" id="GO:0003677">
    <property type="term" value="F:DNA binding"/>
    <property type="evidence" value="ECO:0007669"/>
    <property type="project" value="UniProtKB-KW"/>
</dbReference>
<dbReference type="PROSITE" id="PS51294">
    <property type="entry name" value="HTH_MYB"/>
    <property type="match status" value="1"/>
</dbReference>
<dbReference type="OrthoDB" id="551907at2759"/>
<feature type="region of interest" description="Disordered" evidence="5">
    <location>
        <begin position="298"/>
        <end position="322"/>
    </location>
</feature>
<dbReference type="Pfam" id="PF00249">
    <property type="entry name" value="Myb_DNA-binding"/>
    <property type="match status" value="1"/>
</dbReference>
<dbReference type="FunFam" id="1.10.10.60:FF:000002">
    <property type="entry name" value="Myb family transcription factor"/>
    <property type="match status" value="1"/>
</dbReference>
<sequence>MADRFTTENPISVNGKKKKEEIMRDKRLVEVEVVEITDDEEEKSEKRRRAEPELNEEEEDGDGRSSYNSGETAARSPPPPASVRNYVRSKVPRLRWTPELHLSFVRAVERLGGQDRATPKLVLQMMNVRGLSIAHVKSHLQMYRSKKLDDSGQERSTFSPALLRESFHEMICKQRAARFSHENDRFYSLLHTLQKPLHSHENLIFRPQEYPARRDQAHPRWPLARGSFDWIEGATDQLYMMNNLNPFCFQEPIIEFEEPSKKTVTELDEEEELRENKRTRLSRCGSGRILDLQLSLTPSSADDHQNEEESQLSLSLSPPSSREMGFRKIQEGIMGAEIDFLKTGVSSKKSTLGLSTLDLTMSIKALE</sequence>
<evidence type="ECO:0000256" key="3">
    <source>
        <dbReference type="ARBA" id="ARBA00023163"/>
    </source>
</evidence>
<gene>
    <name evidence="7" type="ORF">AXF42_Ash007200</name>
</gene>
<dbReference type="NCBIfam" id="TIGR01557">
    <property type="entry name" value="myb_SHAQKYF"/>
    <property type="match status" value="1"/>
</dbReference>
<feature type="compositionally biased region" description="Low complexity" evidence="5">
    <location>
        <begin position="311"/>
        <end position="321"/>
    </location>
</feature>
<evidence type="ECO:0000256" key="2">
    <source>
        <dbReference type="ARBA" id="ARBA00023125"/>
    </source>
</evidence>
<feature type="region of interest" description="Disordered" evidence="5">
    <location>
        <begin position="1"/>
        <end position="20"/>
    </location>
</feature>
<feature type="compositionally biased region" description="Acidic residues" evidence="5">
    <location>
        <begin position="32"/>
        <end position="42"/>
    </location>
</feature>
<dbReference type="Proteomes" id="UP000236161">
    <property type="component" value="Unassembled WGS sequence"/>
</dbReference>
<evidence type="ECO:0000256" key="4">
    <source>
        <dbReference type="ARBA" id="ARBA00023242"/>
    </source>
</evidence>
<feature type="region of interest" description="Disordered" evidence="5">
    <location>
        <begin position="30"/>
        <end position="86"/>
    </location>
</feature>